<evidence type="ECO:0000256" key="14">
    <source>
        <dbReference type="ARBA" id="ARBA00049057"/>
    </source>
</evidence>
<dbReference type="InterPro" id="IPR036676">
    <property type="entry name" value="PurM-like_C_sf"/>
</dbReference>
<accession>A0A180GMR4</accession>
<evidence type="ECO:0000256" key="10">
    <source>
        <dbReference type="ARBA" id="ARBA00023268"/>
    </source>
</evidence>
<protein>
    <submittedName>
        <fullName evidence="18">AIR synthase</fullName>
    </submittedName>
</protein>
<keyword evidence="19" id="KW-1185">Reference proteome</keyword>
<evidence type="ECO:0000256" key="8">
    <source>
        <dbReference type="ARBA" id="ARBA00022840"/>
    </source>
</evidence>
<dbReference type="EMBL" id="ADAS02000046">
    <property type="protein sequence ID" value="OAV93824.1"/>
    <property type="molecule type" value="Genomic_DNA"/>
</dbReference>
<dbReference type="GO" id="GO:0004641">
    <property type="term" value="F:phosphoribosylformylglycinamidine cyclo-ligase activity"/>
    <property type="evidence" value="ECO:0007669"/>
    <property type="project" value="UniProtKB-EC"/>
</dbReference>
<dbReference type="FunFam" id="3.40.50.20:FF:000006">
    <property type="entry name" value="Phosphoribosylamine--glycine ligase, chloroplastic"/>
    <property type="match status" value="1"/>
</dbReference>
<dbReference type="SUPFAM" id="SSF56042">
    <property type="entry name" value="PurM C-terminal domain-like"/>
    <property type="match status" value="1"/>
</dbReference>
<keyword evidence="4" id="KW-0436">Ligase</keyword>
<reference evidence="17" key="1">
    <citation type="submission" date="2009-11" db="EMBL/GenBank/DDBJ databases">
        <authorList>
            <consortium name="The Broad Institute Genome Sequencing Platform"/>
            <person name="Ward D."/>
            <person name="Feldgarden M."/>
            <person name="Earl A."/>
            <person name="Young S.K."/>
            <person name="Zeng Q."/>
            <person name="Koehrsen M."/>
            <person name="Alvarado L."/>
            <person name="Berlin A."/>
            <person name="Bochicchio J."/>
            <person name="Borenstein D."/>
            <person name="Chapman S.B."/>
            <person name="Chen Z."/>
            <person name="Engels R."/>
            <person name="Freedman E."/>
            <person name="Gellesch M."/>
            <person name="Goldberg J."/>
            <person name="Griggs A."/>
            <person name="Gujja S."/>
            <person name="Heilman E."/>
            <person name="Heiman D."/>
            <person name="Hepburn T."/>
            <person name="Howarth C."/>
            <person name="Jen D."/>
            <person name="Larson L."/>
            <person name="Lewis B."/>
            <person name="Mehta T."/>
            <person name="Park D."/>
            <person name="Pearson M."/>
            <person name="Roberts A."/>
            <person name="Saif S."/>
            <person name="Shea T."/>
            <person name="Shenoy N."/>
            <person name="Sisk P."/>
            <person name="Stolte C."/>
            <person name="Sykes S."/>
            <person name="Thomson T."/>
            <person name="Walk T."/>
            <person name="White J."/>
            <person name="Yandava C."/>
            <person name="Izard J."/>
            <person name="Baranova O.V."/>
            <person name="Blanton J.M."/>
            <person name="Tanner A.C."/>
            <person name="Dewhirst F.E."/>
            <person name="Haas B."/>
            <person name="Nusbaum C."/>
            <person name="Birren B."/>
        </authorList>
    </citation>
    <scope>NUCLEOTIDE SEQUENCE [LARGE SCALE GENOMIC DNA]</scope>
    <source>
        <strain evidence="17">1-1 BBBD Race 1</strain>
    </source>
</reference>
<dbReference type="STRING" id="630390.A0A180GMR4"/>
<dbReference type="FunFam" id="3.30.1490.20:FF:000006">
    <property type="entry name" value="phosphoribosylamine--glycine ligase, chloroplastic-like"/>
    <property type="match status" value="1"/>
</dbReference>
<dbReference type="InterPro" id="IPR016188">
    <property type="entry name" value="PurM-like_N"/>
</dbReference>
<dbReference type="Pfam" id="PF02769">
    <property type="entry name" value="AIRS_C"/>
    <property type="match status" value="1"/>
</dbReference>
<dbReference type="InterPro" id="IPR020560">
    <property type="entry name" value="PRibGlycinamide_synth_C-dom"/>
</dbReference>
<dbReference type="NCBIfam" id="TIGR00877">
    <property type="entry name" value="purD"/>
    <property type="match status" value="1"/>
</dbReference>
<dbReference type="SMART" id="SM01209">
    <property type="entry name" value="GARS_A"/>
    <property type="match status" value="1"/>
</dbReference>
<dbReference type="Pfam" id="PF02844">
    <property type="entry name" value="GARS_N"/>
    <property type="match status" value="1"/>
</dbReference>
<dbReference type="InterPro" id="IPR037123">
    <property type="entry name" value="PRibGlycinamide_synth_C_sf"/>
</dbReference>
<dbReference type="InterPro" id="IPR036921">
    <property type="entry name" value="PurM-like_N_sf"/>
</dbReference>
<dbReference type="SMART" id="SM01210">
    <property type="entry name" value="GARS_C"/>
    <property type="match status" value="1"/>
</dbReference>
<dbReference type="Gene3D" id="3.30.470.20">
    <property type="entry name" value="ATP-grasp fold, B domain"/>
    <property type="match status" value="1"/>
</dbReference>
<dbReference type="SUPFAM" id="SSF55326">
    <property type="entry name" value="PurM N-terminal domain-like"/>
    <property type="match status" value="1"/>
</dbReference>
<dbReference type="PANTHER" id="PTHR10520">
    <property type="entry name" value="TRIFUNCTIONAL PURINE BIOSYNTHETIC PROTEIN ADENOSINE-3-RELATED"/>
    <property type="match status" value="1"/>
</dbReference>
<dbReference type="AlphaFoldDB" id="A0A180GMR4"/>
<dbReference type="Gene3D" id="3.30.1330.10">
    <property type="entry name" value="PurM-like, N-terminal domain"/>
    <property type="match status" value="1"/>
</dbReference>
<keyword evidence="9" id="KW-0464">Manganese</keyword>
<dbReference type="GO" id="GO:0046872">
    <property type="term" value="F:metal ion binding"/>
    <property type="evidence" value="ECO:0007669"/>
    <property type="project" value="UniProtKB-KW"/>
</dbReference>
<reference evidence="17" key="2">
    <citation type="submission" date="2016-05" db="EMBL/GenBank/DDBJ databases">
        <title>Comparative analysis highlights variable genome content of wheat rusts and divergence of the mating loci.</title>
        <authorList>
            <person name="Cuomo C.A."/>
            <person name="Bakkeren G."/>
            <person name="Szabo L."/>
            <person name="Khalil H."/>
            <person name="Joly D."/>
            <person name="Goldberg J."/>
            <person name="Young S."/>
            <person name="Zeng Q."/>
            <person name="Fellers J."/>
        </authorList>
    </citation>
    <scope>NUCLEOTIDE SEQUENCE [LARGE SCALE GENOMIC DNA]</scope>
    <source>
        <strain evidence="17">1-1 BBBD Race 1</strain>
    </source>
</reference>
<dbReference type="GO" id="GO:0046084">
    <property type="term" value="P:adenine biosynthetic process"/>
    <property type="evidence" value="ECO:0007669"/>
    <property type="project" value="TreeGrafter"/>
</dbReference>
<evidence type="ECO:0000256" key="13">
    <source>
        <dbReference type="ARBA" id="ARBA00047843"/>
    </source>
</evidence>
<keyword evidence="5" id="KW-0479">Metal-binding</keyword>
<dbReference type="SUPFAM" id="SSF51246">
    <property type="entry name" value="Rudiment single hybrid motif"/>
    <property type="match status" value="1"/>
</dbReference>
<evidence type="ECO:0000313" key="18">
    <source>
        <dbReference type="EnsemblFungi" id="PTTG_01648-t43_1-p1"/>
    </source>
</evidence>
<dbReference type="HAMAP" id="MF_00138">
    <property type="entry name" value="GARS"/>
    <property type="match status" value="1"/>
</dbReference>
<dbReference type="SUPFAM" id="SSF52440">
    <property type="entry name" value="PreATP-grasp domain"/>
    <property type="match status" value="1"/>
</dbReference>
<dbReference type="PROSITE" id="PS50975">
    <property type="entry name" value="ATP_GRASP"/>
    <property type="match status" value="1"/>
</dbReference>
<reference evidence="18 19" key="3">
    <citation type="journal article" date="2017" name="G3 (Bethesda)">
        <title>Comparative analysis highlights variable genome content of wheat rusts and divergence of the mating loci.</title>
        <authorList>
            <person name="Cuomo C.A."/>
            <person name="Bakkeren G."/>
            <person name="Khalil H.B."/>
            <person name="Panwar V."/>
            <person name="Joly D."/>
            <person name="Linning R."/>
            <person name="Sakthikumar S."/>
            <person name="Song X."/>
            <person name="Adiconis X."/>
            <person name="Fan L."/>
            <person name="Goldberg J.M."/>
            <person name="Levin J.Z."/>
            <person name="Young S."/>
            <person name="Zeng Q."/>
            <person name="Anikster Y."/>
            <person name="Bruce M."/>
            <person name="Wang M."/>
            <person name="Yin C."/>
            <person name="McCallum B."/>
            <person name="Szabo L.J."/>
            <person name="Hulbert S."/>
            <person name="Chen X."/>
            <person name="Fellers J.P."/>
        </authorList>
    </citation>
    <scope>NUCLEOTIDE SEQUENCE</scope>
    <source>
        <strain evidence="19">Isolate 1-1 / race 1 (BBBD)</strain>
        <strain evidence="18">isolate 1-1 / race 1 (BBBD)</strain>
    </source>
</reference>
<dbReference type="Proteomes" id="UP000005240">
    <property type="component" value="Unassembled WGS sequence"/>
</dbReference>
<dbReference type="Gene3D" id="3.40.50.20">
    <property type="match status" value="1"/>
</dbReference>
<dbReference type="InterPro" id="IPR020562">
    <property type="entry name" value="PRibGlycinamide_synth_N"/>
</dbReference>
<comment type="catalytic activity">
    <reaction evidence="13">
        <text>5-phospho-beta-D-ribosylamine + glycine + ATP = N(1)-(5-phospho-beta-D-ribosyl)glycinamide + ADP + phosphate + H(+)</text>
        <dbReference type="Rhea" id="RHEA:17453"/>
        <dbReference type="ChEBI" id="CHEBI:15378"/>
        <dbReference type="ChEBI" id="CHEBI:30616"/>
        <dbReference type="ChEBI" id="CHEBI:43474"/>
        <dbReference type="ChEBI" id="CHEBI:57305"/>
        <dbReference type="ChEBI" id="CHEBI:58681"/>
        <dbReference type="ChEBI" id="CHEBI:143788"/>
        <dbReference type="ChEBI" id="CHEBI:456216"/>
        <dbReference type="EC" id="6.3.4.13"/>
    </reaction>
</comment>
<evidence type="ECO:0000256" key="1">
    <source>
        <dbReference type="ARBA" id="ARBA00004686"/>
    </source>
</evidence>
<proteinExistence type="inferred from homology"/>
<sequence>MDFQGGTGAAAARKPLALKPEGRHLSGNLGVADTNIPFYFGIIPTFVHIPRIHPDERTRDPLMKILIIGSGGREHALAERLAKSDLVTKIYLAPGNGGTDGNPKCENLEGHKSYPELIDFAAKNEIDLVVPGPEQELVHGIEGDFRKIGVPCFGPSKLAAKMEGSKAFSKDFMSKHSIPTARYANFSDFALAKNHILSIDYKVVIKASGLAAGKGVLIPETQQEALEALEAVMVKKIFGDSGDEVVIEEYLEGEEISVLALSDGYTVVLLPGAQDHKRIGEGDTGPNTGGMGAYAPIPTGSSERMKTALKSIIQKTIDGMRKDAMPFVGCLFTGFMITEQGPKVLEYNVRFGDPETQTVMSLLSDDTDLAEVFMACCDRRLDSVKIDFKASYSVTVVIASPGYPNSYPKGLEITIDHAALPTNSFVYHAGTAKKSGQLRTTGGRVLAVNGTGETLEMAAQTAYRAVSCVKFEGMTYRKDIAHRALKPKTTSSSQPEQKNGLTYLDSGVSIDSGNELVARIKPLVKATARLGCDSVIGGFGGLFDLKSVGYQDPIIVSGTDGVGTKLIVAQKAGKHDTVGIDLVAMSVNDLLVQGAEPLFFLDYFACNHLKVDVAVDVVKGITDGCKQSNCALIGGETAEMPGLYREDDYDLAGFAVGVVERSLILPRLEEIQVGDVLIGLTSSGFHSNGFSLVRKVVERSGLGYESPCPWQPDQSLGVALLEPTRLYTQQLLPILKSQDRLIKGLSHITGGGFLENVPRVLPAGLGCEIDAGSYPLPAPFKWAMDQCNIAPLEMCRTFNCGIGMVLIVSKESVSKVTSLLESHDPKRLIGVHQIGKVTNQPGVEMKRLESWQ</sequence>
<evidence type="ECO:0000256" key="9">
    <source>
        <dbReference type="ARBA" id="ARBA00023211"/>
    </source>
</evidence>
<dbReference type="InterPro" id="IPR011054">
    <property type="entry name" value="Rudment_hybrid_motif"/>
</dbReference>
<keyword evidence="6 15" id="KW-0547">Nucleotide-binding</keyword>
<dbReference type="SUPFAM" id="SSF56059">
    <property type="entry name" value="Glutathione synthetase ATP-binding domain-like"/>
    <property type="match status" value="1"/>
</dbReference>
<dbReference type="VEuPathDB" id="FungiDB:PTTG_01648"/>
<dbReference type="InterPro" id="IPR000115">
    <property type="entry name" value="PRibGlycinamide_synth"/>
</dbReference>
<dbReference type="GO" id="GO:0005829">
    <property type="term" value="C:cytosol"/>
    <property type="evidence" value="ECO:0007669"/>
    <property type="project" value="TreeGrafter"/>
</dbReference>
<organism evidence="17">
    <name type="scientific">Puccinia triticina (isolate 1-1 / race 1 (BBBD))</name>
    <name type="common">Brown leaf rust fungus</name>
    <dbReference type="NCBI Taxonomy" id="630390"/>
    <lineage>
        <taxon>Eukaryota</taxon>
        <taxon>Fungi</taxon>
        <taxon>Dikarya</taxon>
        <taxon>Basidiomycota</taxon>
        <taxon>Pucciniomycotina</taxon>
        <taxon>Pucciniomycetes</taxon>
        <taxon>Pucciniales</taxon>
        <taxon>Pucciniaceae</taxon>
        <taxon>Puccinia</taxon>
    </lineage>
</organism>
<evidence type="ECO:0000256" key="7">
    <source>
        <dbReference type="ARBA" id="ARBA00022755"/>
    </source>
</evidence>
<dbReference type="PANTHER" id="PTHR10520:SF12">
    <property type="entry name" value="TRIFUNCTIONAL PURINE BIOSYNTHETIC PROTEIN ADENOSINE-3"/>
    <property type="match status" value="1"/>
</dbReference>
<dbReference type="Pfam" id="PF02843">
    <property type="entry name" value="GARS_C"/>
    <property type="match status" value="1"/>
</dbReference>
<dbReference type="Pfam" id="PF01071">
    <property type="entry name" value="GARS_A"/>
    <property type="match status" value="1"/>
</dbReference>
<comment type="pathway">
    <text evidence="2">Purine metabolism; IMP biosynthesis via de novo pathway; N(1)-(5-phospho-D-ribosyl)glycinamide from 5-phospho-alpha-D-ribose 1-diphosphate: step 2/2.</text>
</comment>
<keyword evidence="10" id="KW-0511">Multifunctional enzyme</keyword>
<dbReference type="Gene3D" id="3.90.600.10">
    <property type="entry name" value="Phosphoribosylglycinamide synthetase, C-terminal domain"/>
    <property type="match status" value="1"/>
</dbReference>
<dbReference type="GO" id="GO:0005524">
    <property type="term" value="F:ATP binding"/>
    <property type="evidence" value="ECO:0007669"/>
    <property type="project" value="UniProtKB-UniRule"/>
</dbReference>
<evidence type="ECO:0000256" key="6">
    <source>
        <dbReference type="ARBA" id="ARBA00022741"/>
    </source>
</evidence>
<evidence type="ECO:0000313" key="19">
    <source>
        <dbReference type="Proteomes" id="UP000005240"/>
    </source>
</evidence>
<dbReference type="Gene3D" id="3.30.1490.20">
    <property type="entry name" value="ATP-grasp fold, A domain"/>
    <property type="match status" value="1"/>
</dbReference>
<gene>
    <name evidence="17" type="ORF">PTTG_01648</name>
</gene>
<comment type="pathway">
    <text evidence="1">Purine metabolism; IMP biosynthesis via de novo pathway; 5-amino-1-(5-phospho-D-ribosyl)imidazole from N(2)-formyl-N(1)-(5-phospho-D-ribosyl)glycinamide: step 2/2.</text>
</comment>
<feature type="domain" description="ATP-grasp" evidence="16">
    <location>
        <begin position="170"/>
        <end position="378"/>
    </location>
</feature>
<evidence type="ECO:0000256" key="3">
    <source>
        <dbReference type="ARBA" id="ARBA00007423"/>
    </source>
</evidence>
<dbReference type="InterPro" id="IPR013815">
    <property type="entry name" value="ATP_grasp_subdomain_1"/>
</dbReference>
<dbReference type="CDD" id="cd02196">
    <property type="entry name" value="PurM"/>
    <property type="match status" value="1"/>
</dbReference>
<dbReference type="InterPro" id="IPR020561">
    <property type="entry name" value="PRibGlycinamid_synth_ATP-grasp"/>
</dbReference>
<evidence type="ECO:0000259" key="16">
    <source>
        <dbReference type="PROSITE" id="PS50975"/>
    </source>
</evidence>
<dbReference type="GO" id="GO:0006189">
    <property type="term" value="P:'de novo' IMP biosynthetic process"/>
    <property type="evidence" value="ECO:0007669"/>
    <property type="project" value="UniProtKB-UniPathway"/>
</dbReference>
<dbReference type="GO" id="GO:0004637">
    <property type="term" value="F:phosphoribosylamine-glycine ligase activity"/>
    <property type="evidence" value="ECO:0007669"/>
    <property type="project" value="UniProtKB-EC"/>
</dbReference>
<comment type="catalytic activity">
    <reaction evidence="14">
        <text>2-formamido-N(1)-(5-O-phospho-beta-D-ribosyl)acetamidine + ATP = 5-amino-1-(5-phospho-beta-D-ribosyl)imidazole + ADP + phosphate + H(+)</text>
        <dbReference type="Rhea" id="RHEA:23032"/>
        <dbReference type="ChEBI" id="CHEBI:15378"/>
        <dbReference type="ChEBI" id="CHEBI:30616"/>
        <dbReference type="ChEBI" id="CHEBI:43474"/>
        <dbReference type="ChEBI" id="CHEBI:137981"/>
        <dbReference type="ChEBI" id="CHEBI:147287"/>
        <dbReference type="ChEBI" id="CHEBI:456216"/>
        <dbReference type="EC" id="6.3.3.1"/>
    </reaction>
</comment>
<dbReference type="InterPro" id="IPR016185">
    <property type="entry name" value="PreATP-grasp_dom_sf"/>
</dbReference>
<dbReference type="FunFam" id="3.90.600.10:FF:000001">
    <property type="entry name" value="Trifunctional purine biosynthetic protein adenosine-3"/>
    <property type="match status" value="1"/>
</dbReference>
<dbReference type="InterPro" id="IPR004733">
    <property type="entry name" value="PurM_cligase"/>
</dbReference>
<keyword evidence="8 15" id="KW-0067">ATP-binding</keyword>
<dbReference type="FunFam" id="3.30.1330.10:FF:000001">
    <property type="entry name" value="Phosphoribosylformylglycinamidine cyclo-ligase"/>
    <property type="match status" value="1"/>
</dbReference>
<evidence type="ECO:0000256" key="2">
    <source>
        <dbReference type="ARBA" id="ARBA00005174"/>
    </source>
</evidence>
<dbReference type="InterPro" id="IPR011761">
    <property type="entry name" value="ATP-grasp"/>
</dbReference>
<dbReference type="PROSITE" id="PS00184">
    <property type="entry name" value="GARS"/>
    <property type="match status" value="1"/>
</dbReference>
<dbReference type="NCBIfam" id="TIGR00878">
    <property type="entry name" value="purM"/>
    <property type="match status" value="1"/>
</dbReference>
<evidence type="ECO:0000256" key="4">
    <source>
        <dbReference type="ARBA" id="ARBA00022598"/>
    </source>
</evidence>
<comment type="function">
    <text evidence="11">Catalyzes the second and fifth step in the 'de novo' purine biosynthesis pathway; contains phosphoribosylamine--glycine ligase (GARS) and phosphoribosylformylglycinamidine cyclo-ligase (AIRS) activities.</text>
</comment>
<evidence type="ECO:0000313" key="17">
    <source>
        <dbReference type="EMBL" id="OAV93824.1"/>
    </source>
</evidence>
<dbReference type="Pfam" id="PF00586">
    <property type="entry name" value="AIRS"/>
    <property type="match status" value="1"/>
</dbReference>
<name>A0A180GMR4_PUCT1</name>
<comment type="similarity">
    <text evidence="3">In the N-terminal section; belongs to the GARS family.</text>
</comment>
<dbReference type="EnsemblFungi" id="PTTG_01648-t43_1">
    <property type="protein sequence ID" value="PTTG_01648-t43_1-p1"/>
    <property type="gene ID" value="PTTG_01648"/>
</dbReference>
<dbReference type="Gene3D" id="3.90.650.10">
    <property type="entry name" value="PurM-like C-terminal domain"/>
    <property type="match status" value="1"/>
</dbReference>
<evidence type="ECO:0000256" key="15">
    <source>
        <dbReference type="PROSITE-ProRule" id="PRU00409"/>
    </source>
</evidence>
<dbReference type="InterPro" id="IPR010918">
    <property type="entry name" value="PurM-like_C_dom"/>
</dbReference>
<dbReference type="FunFam" id="3.90.650.10:FF:000019">
    <property type="entry name" value="Trifunctional purine biosynthetic protein adenosine-3"/>
    <property type="match status" value="1"/>
</dbReference>
<dbReference type="OrthoDB" id="2018833at2759"/>
<dbReference type="InterPro" id="IPR020559">
    <property type="entry name" value="PRibGlycinamide_synth_CS"/>
</dbReference>
<comment type="similarity">
    <text evidence="12">In the C-terminal section; belongs to the AIR synthase family.</text>
</comment>
<dbReference type="FunFam" id="3.30.470.20:FF:000018">
    <property type="entry name" value="Trifunctional purine biosynthetic protein adenosine-3"/>
    <property type="match status" value="1"/>
</dbReference>
<evidence type="ECO:0000256" key="11">
    <source>
        <dbReference type="ARBA" id="ARBA00029388"/>
    </source>
</evidence>
<reference evidence="18" key="4">
    <citation type="submission" date="2025-05" db="UniProtKB">
        <authorList>
            <consortium name="EnsemblFungi"/>
        </authorList>
    </citation>
    <scope>IDENTIFICATION</scope>
    <source>
        <strain evidence="18">isolate 1-1 / race 1 (BBBD)</strain>
    </source>
</reference>
<evidence type="ECO:0000256" key="5">
    <source>
        <dbReference type="ARBA" id="ARBA00022723"/>
    </source>
</evidence>
<dbReference type="UniPathway" id="UPA00074">
    <property type="reaction ID" value="UER00125"/>
</dbReference>
<keyword evidence="7" id="KW-0658">Purine biosynthesis</keyword>
<evidence type="ECO:0000256" key="12">
    <source>
        <dbReference type="ARBA" id="ARBA00029444"/>
    </source>
</evidence>
<dbReference type="HAMAP" id="MF_00741">
    <property type="entry name" value="AIRS"/>
    <property type="match status" value="1"/>
</dbReference>